<keyword evidence="4" id="KW-1185">Reference proteome</keyword>
<gene>
    <name evidence="3" type="ORF">CLODIP_2_CD05575</name>
</gene>
<evidence type="ECO:0000256" key="1">
    <source>
        <dbReference type="SAM" id="MobiDB-lite"/>
    </source>
</evidence>
<evidence type="ECO:0000313" key="3">
    <source>
        <dbReference type="EMBL" id="CAB3365671.1"/>
    </source>
</evidence>
<feature type="compositionally biased region" description="Polar residues" evidence="1">
    <location>
        <begin position="197"/>
        <end position="207"/>
    </location>
</feature>
<accession>A0A8S1CKC0</accession>
<dbReference type="AlphaFoldDB" id="A0A8S1CKC0"/>
<reference evidence="3 4" key="1">
    <citation type="submission" date="2020-04" db="EMBL/GenBank/DDBJ databases">
        <authorList>
            <person name="Alioto T."/>
            <person name="Alioto T."/>
            <person name="Gomez Garrido J."/>
        </authorList>
    </citation>
    <scope>NUCLEOTIDE SEQUENCE [LARGE SCALE GENOMIC DNA]</scope>
</reference>
<dbReference type="Proteomes" id="UP000494165">
    <property type="component" value="Unassembled WGS sequence"/>
</dbReference>
<keyword evidence="2" id="KW-0732">Signal</keyword>
<comment type="caution">
    <text evidence="3">The sequence shown here is derived from an EMBL/GenBank/DDBJ whole genome shotgun (WGS) entry which is preliminary data.</text>
</comment>
<organism evidence="3 4">
    <name type="scientific">Cloeon dipterum</name>
    <dbReference type="NCBI Taxonomy" id="197152"/>
    <lineage>
        <taxon>Eukaryota</taxon>
        <taxon>Metazoa</taxon>
        <taxon>Ecdysozoa</taxon>
        <taxon>Arthropoda</taxon>
        <taxon>Hexapoda</taxon>
        <taxon>Insecta</taxon>
        <taxon>Pterygota</taxon>
        <taxon>Palaeoptera</taxon>
        <taxon>Ephemeroptera</taxon>
        <taxon>Pisciforma</taxon>
        <taxon>Baetidae</taxon>
        <taxon>Cloeon</taxon>
    </lineage>
</organism>
<proteinExistence type="predicted"/>
<evidence type="ECO:0000313" key="4">
    <source>
        <dbReference type="Proteomes" id="UP000494165"/>
    </source>
</evidence>
<feature type="region of interest" description="Disordered" evidence="1">
    <location>
        <begin position="187"/>
        <end position="233"/>
    </location>
</feature>
<sequence>MYLNLVSQIIWTLLLSSVAASDYENQWEFLAIDGLLEMAFLKTDLHDKNNSILILGDGRESSLGTFLREGTIGYIGEAVNVEDAIFPNIHLDDESGSWIVDWSGFEADEMMILVLPPYGCEFDTTTRKPFILLLEKLLGVIGENLVSFNESIFFIDTPILNGSRTDDERLRSFRAFLGSTKCKSAERLRRRAPSPMTPQIEQKQQLGRDSAEYPSYRTPFRSFSSRNNGRELQ</sequence>
<protein>
    <submittedName>
        <fullName evidence="3">Uncharacterized protein</fullName>
    </submittedName>
</protein>
<name>A0A8S1CKC0_9INSE</name>
<dbReference type="EMBL" id="CADEPI010000021">
    <property type="protein sequence ID" value="CAB3365671.1"/>
    <property type="molecule type" value="Genomic_DNA"/>
</dbReference>
<evidence type="ECO:0000256" key="2">
    <source>
        <dbReference type="SAM" id="SignalP"/>
    </source>
</evidence>
<feature type="chain" id="PRO_5035811937" evidence="2">
    <location>
        <begin position="21"/>
        <end position="233"/>
    </location>
</feature>
<feature type="signal peptide" evidence="2">
    <location>
        <begin position="1"/>
        <end position="20"/>
    </location>
</feature>